<dbReference type="OrthoDB" id="7489766at2759"/>
<gene>
    <name evidence="1" type="ORF">APLA_LOCUS3638</name>
</gene>
<dbReference type="EMBL" id="CADEBC010000346">
    <property type="protein sequence ID" value="CAB3228499.1"/>
    <property type="molecule type" value="Genomic_DNA"/>
</dbReference>
<sequence length="193" mass="21188">MMSCRLALNSQSFHFYLLRCYKNPVLRAATLRELNENCGRLRLGPYKDRARAIIQDDDANQTSSRVLGHLAVFTVGMLSKKCTPITKLDRDVADIRCACAVRDLGNGGCAAATSAIAVAVPGTRPERPALTPAATRACRSLLTTGIRSQLCRRIEPSSSCDYDYATLETAKTPWYSPVYFLVEGYPVNGMVHP</sequence>
<accession>A0A8S0Z8C4</accession>
<dbReference type="Proteomes" id="UP000494106">
    <property type="component" value="Unassembled WGS sequence"/>
</dbReference>
<name>A0A8S0Z8C4_ARCPL</name>
<dbReference type="AlphaFoldDB" id="A0A8S0Z8C4"/>
<comment type="caution">
    <text evidence="1">The sequence shown here is derived from an EMBL/GenBank/DDBJ whole genome shotgun (WGS) entry which is preliminary data.</text>
</comment>
<keyword evidence="2" id="KW-1185">Reference proteome</keyword>
<reference evidence="1 2" key="1">
    <citation type="submission" date="2020-04" db="EMBL/GenBank/DDBJ databases">
        <authorList>
            <person name="Wallbank WR R."/>
            <person name="Pardo Diaz C."/>
            <person name="Kozak K."/>
            <person name="Martin S."/>
            <person name="Jiggins C."/>
            <person name="Moest M."/>
            <person name="Warren A I."/>
            <person name="Byers J.R.P. K."/>
            <person name="Montejo-Kovacevich G."/>
            <person name="Yen C E."/>
        </authorList>
    </citation>
    <scope>NUCLEOTIDE SEQUENCE [LARGE SCALE GENOMIC DNA]</scope>
</reference>
<evidence type="ECO:0000313" key="1">
    <source>
        <dbReference type="EMBL" id="CAB3228499.1"/>
    </source>
</evidence>
<evidence type="ECO:0000313" key="2">
    <source>
        <dbReference type="Proteomes" id="UP000494106"/>
    </source>
</evidence>
<protein>
    <submittedName>
        <fullName evidence="1">Uncharacterized protein</fullName>
    </submittedName>
</protein>
<organism evidence="1 2">
    <name type="scientific">Arctia plantaginis</name>
    <name type="common">Wood tiger moth</name>
    <name type="synonym">Phalaena plantaginis</name>
    <dbReference type="NCBI Taxonomy" id="874455"/>
    <lineage>
        <taxon>Eukaryota</taxon>
        <taxon>Metazoa</taxon>
        <taxon>Ecdysozoa</taxon>
        <taxon>Arthropoda</taxon>
        <taxon>Hexapoda</taxon>
        <taxon>Insecta</taxon>
        <taxon>Pterygota</taxon>
        <taxon>Neoptera</taxon>
        <taxon>Endopterygota</taxon>
        <taxon>Lepidoptera</taxon>
        <taxon>Glossata</taxon>
        <taxon>Ditrysia</taxon>
        <taxon>Noctuoidea</taxon>
        <taxon>Erebidae</taxon>
        <taxon>Arctiinae</taxon>
        <taxon>Arctia</taxon>
    </lineage>
</organism>
<proteinExistence type="predicted"/>